<reference evidence="3" key="1">
    <citation type="journal article" date="2019" name="Int. J. Syst. Evol. Microbiol.">
        <title>The Global Catalogue of Microorganisms (GCM) 10K type strain sequencing project: providing services to taxonomists for standard genome sequencing and annotation.</title>
        <authorList>
            <consortium name="The Broad Institute Genomics Platform"/>
            <consortium name="The Broad Institute Genome Sequencing Center for Infectious Disease"/>
            <person name="Wu L."/>
            <person name="Ma J."/>
        </authorList>
    </citation>
    <scope>NUCLEOTIDE SEQUENCE [LARGE SCALE GENOMIC DNA]</scope>
    <source>
        <strain evidence="3">CGMCC 1.15795</strain>
    </source>
</reference>
<dbReference type="InterPro" id="IPR009078">
    <property type="entry name" value="Ferritin-like_SF"/>
</dbReference>
<evidence type="ECO:0000313" key="3">
    <source>
        <dbReference type="Proteomes" id="UP001597197"/>
    </source>
</evidence>
<dbReference type="Pfam" id="PF13668">
    <property type="entry name" value="Ferritin_2"/>
    <property type="match status" value="1"/>
</dbReference>
<feature type="domain" description="IPT/TIG" evidence="1">
    <location>
        <begin position="137"/>
        <end position="220"/>
    </location>
</feature>
<dbReference type="SUPFAM" id="SSF81296">
    <property type="entry name" value="E set domains"/>
    <property type="match status" value="2"/>
</dbReference>
<dbReference type="EMBL" id="JBHUFD010000005">
    <property type="protein sequence ID" value="MFD1873500.1"/>
    <property type="molecule type" value="Genomic_DNA"/>
</dbReference>
<dbReference type="SUPFAM" id="SSF47240">
    <property type="entry name" value="Ferritin-like"/>
    <property type="match status" value="1"/>
</dbReference>
<name>A0ABW4QVD7_9BACT</name>
<evidence type="ECO:0000259" key="1">
    <source>
        <dbReference type="SMART" id="SM00429"/>
    </source>
</evidence>
<dbReference type="RefSeq" id="WP_382314445.1">
    <property type="nucleotide sequence ID" value="NZ_JBHUFD010000005.1"/>
</dbReference>
<gene>
    <name evidence="2" type="ORF">ACFSDX_13730</name>
</gene>
<organism evidence="2 3">
    <name type="scientific">Hymenobacter bucti</name>
    <dbReference type="NCBI Taxonomy" id="1844114"/>
    <lineage>
        <taxon>Bacteria</taxon>
        <taxon>Pseudomonadati</taxon>
        <taxon>Bacteroidota</taxon>
        <taxon>Cytophagia</taxon>
        <taxon>Cytophagales</taxon>
        <taxon>Hymenobacteraceae</taxon>
        <taxon>Hymenobacter</taxon>
    </lineage>
</organism>
<dbReference type="Gene3D" id="2.60.40.10">
    <property type="entry name" value="Immunoglobulins"/>
    <property type="match status" value="2"/>
</dbReference>
<feature type="domain" description="IPT/TIG" evidence="1">
    <location>
        <begin position="53"/>
        <end position="131"/>
    </location>
</feature>
<keyword evidence="3" id="KW-1185">Reference proteome</keyword>
<dbReference type="Pfam" id="PF01833">
    <property type="entry name" value="TIG"/>
    <property type="match status" value="2"/>
</dbReference>
<proteinExistence type="predicted"/>
<dbReference type="InterPro" id="IPR013783">
    <property type="entry name" value="Ig-like_fold"/>
</dbReference>
<dbReference type="InterPro" id="IPR002909">
    <property type="entry name" value="IPT_dom"/>
</dbReference>
<accession>A0ABW4QVD7</accession>
<sequence length="408" mass="40923">MAFHLLSSTIEENTVSGPSRRSFLRYTGASAVAGSLWLASCTKKDDPAVVTPPPTIASFTPASGMPGATVTVTGTNLGGTTSLLLGTVATTFTVVNATTVTFTVPAAAQTGALVLTAPGGTATSGGSFTVLPAASTAPAITGFSPTSALPEASVTLTGTNLASVTSLTVNGIATTTLIKLTVNGVTTISFTVPPAATAGAATVVVTGPGGTGTSMGLTVLPSTVSVGTGDAGVLNYAYALEQLEAAFYTQLRTGSYYTGLGSNSAEKLALNDLYYHEVIHRDFLKAAIAAAGATPLKDLTVDFTSIDFSSRSSVLGAARAFEDLGVAAYAGAGQFISSPAYLLIAGKIASVEARHAALIRDMLTENSFVGSDIVDSNSLEMAKVPSVVVAVANTFLAIGSKLDVSGLV</sequence>
<comment type="caution">
    <text evidence="2">The sequence shown here is derived from an EMBL/GenBank/DDBJ whole genome shotgun (WGS) entry which is preliminary data.</text>
</comment>
<evidence type="ECO:0000313" key="2">
    <source>
        <dbReference type="EMBL" id="MFD1873500.1"/>
    </source>
</evidence>
<protein>
    <submittedName>
        <fullName evidence="2">Ferritin-like domain-containing protein</fullName>
    </submittedName>
</protein>
<dbReference type="Proteomes" id="UP001597197">
    <property type="component" value="Unassembled WGS sequence"/>
</dbReference>
<dbReference type="InterPro" id="IPR014756">
    <property type="entry name" value="Ig_E-set"/>
</dbReference>
<dbReference type="SMART" id="SM00429">
    <property type="entry name" value="IPT"/>
    <property type="match status" value="2"/>
</dbReference>